<dbReference type="PANTHER" id="PTHR45453">
    <property type="entry name" value="PHOSPHATE REGULON SENSOR PROTEIN PHOR"/>
    <property type="match status" value="1"/>
</dbReference>
<dbReference type="CDD" id="cd00130">
    <property type="entry name" value="PAS"/>
    <property type="match status" value="1"/>
</dbReference>
<dbReference type="InterPro" id="IPR050351">
    <property type="entry name" value="BphY/WalK/GraS-like"/>
</dbReference>
<dbReference type="GO" id="GO:0016036">
    <property type="term" value="P:cellular response to phosphate starvation"/>
    <property type="evidence" value="ECO:0007669"/>
    <property type="project" value="TreeGrafter"/>
</dbReference>
<dbReference type="PROSITE" id="PS50112">
    <property type="entry name" value="PAS"/>
    <property type="match status" value="1"/>
</dbReference>
<evidence type="ECO:0000256" key="1">
    <source>
        <dbReference type="ARBA" id="ARBA00000085"/>
    </source>
</evidence>
<dbReference type="CDD" id="cd06225">
    <property type="entry name" value="HAMP"/>
    <property type="match status" value="1"/>
</dbReference>
<evidence type="ECO:0000256" key="10">
    <source>
        <dbReference type="SAM" id="Phobius"/>
    </source>
</evidence>
<evidence type="ECO:0000256" key="4">
    <source>
        <dbReference type="ARBA" id="ARBA00022553"/>
    </source>
</evidence>
<dbReference type="Gene3D" id="1.10.287.130">
    <property type="match status" value="1"/>
</dbReference>
<dbReference type="SUPFAM" id="SSF47384">
    <property type="entry name" value="Homodimeric domain of signal transducing histidine kinase"/>
    <property type="match status" value="1"/>
</dbReference>
<evidence type="ECO:0000256" key="8">
    <source>
        <dbReference type="ARBA" id="ARBA00023136"/>
    </source>
</evidence>
<feature type="domain" description="HAMP" evidence="13">
    <location>
        <begin position="191"/>
        <end position="243"/>
    </location>
</feature>
<dbReference type="InterPro" id="IPR005467">
    <property type="entry name" value="His_kinase_dom"/>
</dbReference>
<keyword evidence="10" id="KW-1133">Transmembrane helix</keyword>
<dbReference type="SUPFAM" id="SSF158472">
    <property type="entry name" value="HAMP domain-like"/>
    <property type="match status" value="1"/>
</dbReference>
<feature type="domain" description="Histidine kinase" evidence="11">
    <location>
        <begin position="374"/>
        <end position="592"/>
    </location>
</feature>
<dbReference type="Gene3D" id="3.30.450.20">
    <property type="entry name" value="PAS domain"/>
    <property type="match status" value="1"/>
</dbReference>
<name>A0A267MHF1_9FIRM</name>
<dbReference type="Pfam" id="PF00672">
    <property type="entry name" value="HAMP"/>
    <property type="match status" value="1"/>
</dbReference>
<dbReference type="EMBL" id="NIBG01000011">
    <property type="protein sequence ID" value="PAB58842.1"/>
    <property type="molecule type" value="Genomic_DNA"/>
</dbReference>
<dbReference type="Pfam" id="PF00512">
    <property type="entry name" value="HisKA"/>
    <property type="match status" value="1"/>
</dbReference>
<dbReference type="OrthoDB" id="9813151at2"/>
<reference evidence="14 15" key="1">
    <citation type="submission" date="2017-06" db="EMBL/GenBank/DDBJ databases">
        <title>Draft genome sequence of anaerobic fermentative bacterium Anaeromicrobium sediminis DY2726D isolated from West Pacific Ocean sediments.</title>
        <authorList>
            <person name="Zeng X."/>
        </authorList>
    </citation>
    <scope>NUCLEOTIDE SEQUENCE [LARGE SCALE GENOMIC DNA]</scope>
    <source>
        <strain evidence="14 15">DY2726D</strain>
    </source>
</reference>
<protein>
    <recommendedName>
        <fullName evidence="3">histidine kinase</fullName>
        <ecNumber evidence="3">2.7.13.3</ecNumber>
    </recommendedName>
</protein>
<comment type="subcellular location">
    <subcellularLocation>
        <location evidence="2">Membrane</location>
    </subcellularLocation>
</comment>
<dbReference type="FunFam" id="3.30.565.10:FF:000006">
    <property type="entry name" value="Sensor histidine kinase WalK"/>
    <property type="match status" value="1"/>
</dbReference>
<sequence>MKKKILIVYGTLMIIGIMLTGFLAFSLIKTNYTMKIEEQLVSNGELINEFISEKLESGSMDYMEFDKYAMKYAMKSKVRVTFIDKNGKVLGDSEVSEDLVDLMENHMYRSEVQKALKGYIGKDIRTSSTTNVEYIYVAIPLKVHNEIYGVTRVAFPLTEIRKINLTLLKYIILSVICGIFLSLIIGYRYVDNTTKPIKEITEISRKIAKENYKGKVEVRGDDEIRILAENFNIMVEKLNNTINETRDKNIKLKSTLSSMKAGIFAVDKELNVILVNHAAKEFLGIKEENVYKRHMDEVVQNEELKVLLKDLLMVGESTEKKVEVKLLEKRILKIYTNPIKLDLDPNRVLGVMALVEDITEITRLENMRSQFVANVTHELKTPLTSISGFIETLKSGAIDNKSVRSRFLDIIEIETERLNRLIDDILTLSEIENRSSNTRKEEINVKSSIEEVFFIMKRIGEEKNIECDLEISSSLSSIYGNRDWFKQMLINLIGNGIKYTNENGKIYIKVYEKYNKIIISVKDTGIGIPKEDIPRLFERFYRVDKARSRKVGGTGLGLAIVKHIILSFKGSISINSTLGEGSEFVIKLPIKKMHK</sequence>
<evidence type="ECO:0000256" key="5">
    <source>
        <dbReference type="ARBA" id="ARBA00022679"/>
    </source>
</evidence>
<dbReference type="PROSITE" id="PS50885">
    <property type="entry name" value="HAMP"/>
    <property type="match status" value="1"/>
</dbReference>
<dbReference type="Gene3D" id="3.30.565.10">
    <property type="entry name" value="Histidine kinase-like ATPase, C-terminal domain"/>
    <property type="match status" value="1"/>
</dbReference>
<evidence type="ECO:0000256" key="9">
    <source>
        <dbReference type="SAM" id="Coils"/>
    </source>
</evidence>
<keyword evidence="9" id="KW-0175">Coiled coil</keyword>
<feature type="transmembrane region" description="Helical" evidence="10">
    <location>
        <begin position="6"/>
        <end position="28"/>
    </location>
</feature>
<comment type="catalytic activity">
    <reaction evidence="1">
        <text>ATP + protein L-histidine = ADP + protein N-phospho-L-histidine.</text>
        <dbReference type="EC" id="2.7.13.3"/>
    </reaction>
</comment>
<evidence type="ECO:0000259" key="11">
    <source>
        <dbReference type="PROSITE" id="PS50109"/>
    </source>
</evidence>
<dbReference type="PANTHER" id="PTHR45453:SF1">
    <property type="entry name" value="PHOSPHATE REGULON SENSOR PROTEIN PHOR"/>
    <property type="match status" value="1"/>
</dbReference>
<dbReference type="NCBIfam" id="TIGR00229">
    <property type="entry name" value="sensory_box"/>
    <property type="match status" value="1"/>
</dbReference>
<keyword evidence="5" id="KW-0808">Transferase</keyword>
<dbReference type="SMART" id="SM00388">
    <property type="entry name" value="HisKA"/>
    <property type="match status" value="1"/>
</dbReference>
<dbReference type="PROSITE" id="PS50109">
    <property type="entry name" value="HIS_KIN"/>
    <property type="match status" value="1"/>
</dbReference>
<dbReference type="Gene3D" id="6.10.340.10">
    <property type="match status" value="1"/>
</dbReference>
<dbReference type="InterPro" id="IPR003594">
    <property type="entry name" value="HATPase_dom"/>
</dbReference>
<feature type="coiled-coil region" evidence="9">
    <location>
        <begin position="228"/>
        <end position="255"/>
    </location>
</feature>
<dbReference type="PRINTS" id="PR00344">
    <property type="entry name" value="BCTRLSENSOR"/>
</dbReference>
<accession>A0A267MHF1</accession>
<dbReference type="InterPro" id="IPR036890">
    <property type="entry name" value="HATPase_C_sf"/>
</dbReference>
<keyword evidence="7" id="KW-0902">Two-component regulatory system</keyword>
<evidence type="ECO:0000259" key="13">
    <source>
        <dbReference type="PROSITE" id="PS50885"/>
    </source>
</evidence>
<dbReference type="InterPro" id="IPR004358">
    <property type="entry name" value="Sig_transdc_His_kin-like_C"/>
</dbReference>
<dbReference type="SMART" id="SM00304">
    <property type="entry name" value="HAMP"/>
    <property type="match status" value="1"/>
</dbReference>
<dbReference type="Proteomes" id="UP000216024">
    <property type="component" value="Unassembled WGS sequence"/>
</dbReference>
<organism evidence="14 15">
    <name type="scientific">Anaeromicrobium sediminis</name>
    <dbReference type="NCBI Taxonomy" id="1478221"/>
    <lineage>
        <taxon>Bacteria</taxon>
        <taxon>Bacillati</taxon>
        <taxon>Bacillota</taxon>
        <taxon>Clostridia</taxon>
        <taxon>Peptostreptococcales</taxon>
        <taxon>Thermotaleaceae</taxon>
        <taxon>Anaeromicrobium</taxon>
    </lineage>
</organism>
<dbReference type="SUPFAM" id="SSF55874">
    <property type="entry name" value="ATPase domain of HSP90 chaperone/DNA topoisomerase II/histidine kinase"/>
    <property type="match status" value="1"/>
</dbReference>
<evidence type="ECO:0000256" key="6">
    <source>
        <dbReference type="ARBA" id="ARBA00022777"/>
    </source>
</evidence>
<keyword evidence="4" id="KW-0597">Phosphoprotein</keyword>
<dbReference type="NCBIfam" id="NF046044">
    <property type="entry name" value="PnpS"/>
    <property type="match status" value="1"/>
</dbReference>
<dbReference type="InterPro" id="IPR003661">
    <property type="entry name" value="HisK_dim/P_dom"/>
</dbReference>
<gene>
    <name evidence="14" type="ORF">CCE28_13180</name>
</gene>
<dbReference type="CDD" id="cd00082">
    <property type="entry name" value="HisKA"/>
    <property type="match status" value="1"/>
</dbReference>
<evidence type="ECO:0000259" key="12">
    <source>
        <dbReference type="PROSITE" id="PS50112"/>
    </source>
</evidence>
<dbReference type="InterPro" id="IPR036097">
    <property type="entry name" value="HisK_dim/P_sf"/>
</dbReference>
<evidence type="ECO:0000313" key="14">
    <source>
        <dbReference type="EMBL" id="PAB58842.1"/>
    </source>
</evidence>
<keyword evidence="6" id="KW-0418">Kinase</keyword>
<comment type="caution">
    <text evidence="14">The sequence shown here is derived from an EMBL/GenBank/DDBJ whole genome shotgun (WGS) entry which is preliminary data.</text>
</comment>
<dbReference type="InterPro" id="IPR035965">
    <property type="entry name" value="PAS-like_dom_sf"/>
</dbReference>
<evidence type="ECO:0000256" key="7">
    <source>
        <dbReference type="ARBA" id="ARBA00023012"/>
    </source>
</evidence>
<dbReference type="InterPro" id="IPR000014">
    <property type="entry name" value="PAS"/>
</dbReference>
<dbReference type="GO" id="GO:0006355">
    <property type="term" value="P:regulation of DNA-templated transcription"/>
    <property type="evidence" value="ECO:0007669"/>
    <property type="project" value="InterPro"/>
</dbReference>
<dbReference type="Pfam" id="PF02518">
    <property type="entry name" value="HATPase_c"/>
    <property type="match status" value="1"/>
</dbReference>
<dbReference type="InterPro" id="IPR013767">
    <property type="entry name" value="PAS_fold"/>
</dbReference>
<dbReference type="SMART" id="SM00387">
    <property type="entry name" value="HATPase_c"/>
    <property type="match status" value="1"/>
</dbReference>
<dbReference type="GO" id="GO:0004721">
    <property type="term" value="F:phosphoprotein phosphatase activity"/>
    <property type="evidence" value="ECO:0007669"/>
    <property type="project" value="TreeGrafter"/>
</dbReference>
<evidence type="ECO:0000313" key="15">
    <source>
        <dbReference type="Proteomes" id="UP000216024"/>
    </source>
</evidence>
<keyword evidence="8 10" id="KW-0472">Membrane</keyword>
<dbReference type="SUPFAM" id="SSF55785">
    <property type="entry name" value="PYP-like sensor domain (PAS domain)"/>
    <property type="match status" value="1"/>
</dbReference>
<dbReference type="InterPro" id="IPR003660">
    <property type="entry name" value="HAMP_dom"/>
</dbReference>
<dbReference type="GO" id="GO:0000155">
    <property type="term" value="F:phosphorelay sensor kinase activity"/>
    <property type="evidence" value="ECO:0007669"/>
    <property type="project" value="InterPro"/>
</dbReference>
<evidence type="ECO:0000256" key="2">
    <source>
        <dbReference type="ARBA" id="ARBA00004370"/>
    </source>
</evidence>
<keyword evidence="15" id="KW-1185">Reference proteome</keyword>
<dbReference type="FunFam" id="1.10.287.130:FF:000001">
    <property type="entry name" value="Two-component sensor histidine kinase"/>
    <property type="match status" value="1"/>
</dbReference>
<proteinExistence type="predicted"/>
<evidence type="ECO:0000256" key="3">
    <source>
        <dbReference type="ARBA" id="ARBA00012438"/>
    </source>
</evidence>
<keyword evidence="10" id="KW-0812">Transmembrane</keyword>
<dbReference type="Pfam" id="PF00989">
    <property type="entry name" value="PAS"/>
    <property type="match status" value="1"/>
</dbReference>
<dbReference type="AlphaFoldDB" id="A0A267MHF1"/>
<dbReference type="GO" id="GO:0005886">
    <property type="term" value="C:plasma membrane"/>
    <property type="evidence" value="ECO:0007669"/>
    <property type="project" value="TreeGrafter"/>
</dbReference>
<feature type="domain" description="PAS" evidence="12">
    <location>
        <begin position="248"/>
        <end position="318"/>
    </location>
</feature>
<dbReference type="EC" id="2.7.13.3" evidence="3"/>
<feature type="transmembrane region" description="Helical" evidence="10">
    <location>
        <begin position="170"/>
        <end position="190"/>
    </location>
</feature>
<dbReference type="SMART" id="SM00091">
    <property type="entry name" value="PAS"/>
    <property type="match status" value="1"/>
</dbReference>